<feature type="compositionally biased region" description="Polar residues" evidence="1">
    <location>
        <begin position="217"/>
        <end position="244"/>
    </location>
</feature>
<evidence type="ECO:0000256" key="1">
    <source>
        <dbReference type="SAM" id="MobiDB-lite"/>
    </source>
</evidence>
<evidence type="ECO:0000313" key="3">
    <source>
        <dbReference type="Proteomes" id="UP001163046"/>
    </source>
</evidence>
<sequence length="347" mass="38742">METDLEGHFQDLEDILAREQGNDETQPLLHNVPPFQHPISFTQPPETPAIQVEIQDLKDVYDKVQIKKSPSEQRIVQGKVNGVAWTTGQIKNITAFVQRTPEAAEQVNDTIGPMELKVIYEKCEVHSIRFSVDLDSVYKTPNEEIVYSLDKVKVDTRNVWQLVIIVELIDSLKGIFTSKEFRIRTRPKQPKPAAESNDPVLADSNKRKRQELDSDIAGSNGSPCNANGSPYSGTGNSPGGSTAQTDKNILTEYLEAQRARIKDLRVVKWATENADIAYHLNLTESSRRRPNLEEGDVIAFLGNSKTGQTEIEKLSHENSARALMAGVISRSAYIYAHAPRHDAEKGN</sequence>
<accession>A0A9W9YTB5</accession>
<organism evidence="2 3">
    <name type="scientific">Desmophyllum pertusum</name>
    <dbReference type="NCBI Taxonomy" id="174260"/>
    <lineage>
        <taxon>Eukaryota</taxon>
        <taxon>Metazoa</taxon>
        <taxon>Cnidaria</taxon>
        <taxon>Anthozoa</taxon>
        <taxon>Hexacorallia</taxon>
        <taxon>Scleractinia</taxon>
        <taxon>Caryophylliina</taxon>
        <taxon>Caryophylliidae</taxon>
        <taxon>Desmophyllum</taxon>
    </lineage>
</organism>
<keyword evidence="3" id="KW-1185">Reference proteome</keyword>
<gene>
    <name evidence="2" type="ORF">OS493_002611</name>
</gene>
<name>A0A9W9YTB5_9CNID</name>
<comment type="caution">
    <text evidence="2">The sequence shown here is derived from an EMBL/GenBank/DDBJ whole genome shotgun (WGS) entry which is preliminary data.</text>
</comment>
<protein>
    <submittedName>
        <fullName evidence="2">Uncharacterized protein</fullName>
    </submittedName>
</protein>
<dbReference type="EMBL" id="MU827302">
    <property type="protein sequence ID" value="KAJ7365887.1"/>
    <property type="molecule type" value="Genomic_DNA"/>
</dbReference>
<dbReference type="OrthoDB" id="5959030at2759"/>
<reference evidence="2" key="1">
    <citation type="submission" date="2023-01" db="EMBL/GenBank/DDBJ databases">
        <title>Genome assembly of the deep-sea coral Lophelia pertusa.</title>
        <authorList>
            <person name="Herrera S."/>
            <person name="Cordes E."/>
        </authorList>
    </citation>
    <scope>NUCLEOTIDE SEQUENCE</scope>
    <source>
        <strain evidence="2">USNM1676648</strain>
        <tissue evidence="2">Polyp</tissue>
    </source>
</reference>
<dbReference type="AlphaFoldDB" id="A0A9W9YTB5"/>
<proteinExistence type="predicted"/>
<dbReference type="Proteomes" id="UP001163046">
    <property type="component" value="Unassembled WGS sequence"/>
</dbReference>
<evidence type="ECO:0000313" key="2">
    <source>
        <dbReference type="EMBL" id="KAJ7365887.1"/>
    </source>
</evidence>
<feature type="region of interest" description="Disordered" evidence="1">
    <location>
        <begin position="183"/>
        <end position="244"/>
    </location>
</feature>